<dbReference type="InterPro" id="IPR007692">
    <property type="entry name" value="DNA_helicase_DnaB"/>
</dbReference>
<dbReference type="OrthoDB" id="9773982at2"/>
<keyword evidence="7 12" id="KW-0067">ATP-binding</keyword>
<dbReference type="CDD" id="cd00984">
    <property type="entry name" value="DnaB_C"/>
    <property type="match status" value="1"/>
</dbReference>
<dbReference type="PANTHER" id="PTHR30153">
    <property type="entry name" value="REPLICATIVE DNA HELICASE DNAB"/>
    <property type="match status" value="1"/>
</dbReference>
<evidence type="ECO:0000256" key="13">
    <source>
        <dbReference type="SAM" id="MobiDB-lite"/>
    </source>
</evidence>
<evidence type="ECO:0000256" key="10">
    <source>
        <dbReference type="ARBA" id="ARBA00048954"/>
    </source>
</evidence>
<keyword evidence="2 12" id="KW-0639">Primosome</keyword>
<evidence type="ECO:0000256" key="9">
    <source>
        <dbReference type="ARBA" id="ARBA00023235"/>
    </source>
</evidence>
<reference evidence="15 16" key="1">
    <citation type="submission" date="2017-09" db="EMBL/GenBank/DDBJ databases">
        <title>Bacterial strain isolated from the female urinary microbiota.</title>
        <authorList>
            <person name="Thomas-White K."/>
            <person name="Kumar N."/>
            <person name="Forster S."/>
            <person name="Putonti C."/>
            <person name="Lawley T."/>
            <person name="Wolfe A.J."/>
        </authorList>
    </citation>
    <scope>NUCLEOTIDE SEQUENCE [LARGE SCALE GENOMIC DNA]</scope>
    <source>
        <strain evidence="15 16">UMB1301</strain>
    </source>
</reference>
<name>A0A2N6VL32_9MICO</name>
<comment type="similarity">
    <text evidence="1 12">Belongs to the helicase family. DnaB subfamily.</text>
</comment>
<dbReference type="Pfam" id="PF03796">
    <property type="entry name" value="DnaB_C"/>
    <property type="match status" value="1"/>
</dbReference>
<evidence type="ECO:0000256" key="12">
    <source>
        <dbReference type="RuleBase" id="RU362085"/>
    </source>
</evidence>
<evidence type="ECO:0000256" key="6">
    <source>
        <dbReference type="ARBA" id="ARBA00022806"/>
    </source>
</evidence>
<dbReference type="Gene3D" id="3.40.50.300">
    <property type="entry name" value="P-loop containing nucleotide triphosphate hydrolases"/>
    <property type="match status" value="1"/>
</dbReference>
<evidence type="ECO:0000313" key="16">
    <source>
        <dbReference type="Proteomes" id="UP000235598"/>
    </source>
</evidence>
<evidence type="ECO:0000259" key="14">
    <source>
        <dbReference type="PROSITE" id="PS51199"/>
    </source>
</evidence>
<evidence type="ECO:0000256" key="5">
    <source>
        <dbReference type="ARBA" id="ARBA00022801"/>
    </source>
</evidence>
<evidence type="ECO:0000256" key="8">
    <source>
        <dbReference type="ARBA" id="ARBA00023125"/>
    </source>
</evidence>
<dbReference type="GO" id="GO:0006269">
    <property type="term" value="P:DNA replication, synthesis of primer"/>
    <property type="evidence" value="ECO:0007669"/>
    <property type="project" value="UniProtKB-UniRule"/>
</dbReference>
<gene>
    <name evidence="15" type="primary">dnaB</name>
    <name evidence="15" type="ORF">CJ199_10665</name>
</gene>
<dbReference type="GO" id="GO:0003677">
    <property type="term" value="F:DNA binding"/>
    <property type="evidence" value="ECO:0007669"/>
    <property type="project" value="UniProtKB-UniRule"/>
</dbReference>
<dbReference type="SUPFAM" id="SSF48024">
    <property type="entry name" value="N-terminal domain of DnaB helicase"/>
    <property type="match status" value="1"/>
</dbReference>
<dbReference type="RefSeq" id="WP_102239455.1">
    <property type="nucleotide sequence ID" value="NZ_PNHK01000004.1"/>
</dbReference>
<dbReference type="NCBIfam" id="NF004384">
    <property type="entry name" value="PRK05748.1"/>
    <property type="match status" value="1"/>
</dbReference>
<feature type="domain" description="SF4 helicase" evidence="14">
    <location>
        <begin position="193"/>
        <end position="457"/>
    </location>
</feature>
<keyword evidence="5 12" id="KW-0378">Hydrolase</keyword>
<dbReference type="InterPro" id="IPR027417">
    <property type="entry name" value="P-loop_NTPase"/>
</dbReference>
<dbReference type="Gene3D" id="1.10.860.10">
    <property type="entry name" value="DNAb Helicase, Chain A"/>
    <property type="match status" value="1"/>
</dbReference>
<evidence type="ECO:0000256" key="2">
    <source>
        <dbReference type="ARBA" id="ARBA00022515"/>
    </source>
</evidence>
<dbReference type="SMART" id="SM00382">
    <property type="entry name" value="AAA"/>
    <property type="match status" value="1"/>
</dbReference>
<dbReference type="Pfam" id="PF00772">
    <property type="entry name" value="DnaB"/>
    <property type="match status" value="1"/>
</dbReference>
<feature type="region of interest" description="Disordered" evidence="13">
    <location>
        <begin position="1"/>
        <end position="28"/>
    </location>
</feature>
<dbReference type="InterPro" id="IPR003593">
    <property type="entry name" value="AAA+_ATPase"/>
</dbReference>
<comment type="caution">
    <text evidence="15">The sequence shown here is derived from an EMBL/GenBank/DDBJ whole genome shotgun (WGS) entry which is preliminary data.</text>
</comment>
<keyword evidence="8 12" id="KW-0238">DNA-binding</keyword>
<proteinExistence type="inferred from homology"/>
<evidence type="ECO:0000313" key="15">
    <source>
        <dbReference type="EMBL" id="PMD04814.1"/>
    </source>
</evidence>
<keyword evidence="4 12" id="KW-0547">Nucleotide-binding</keyword>
<sequence length="457" mass="50816">MGSQQGNEWSRDNWQRAESGVRTPPQDLDAETSVLGSMMLSKDAIADVVENLRGEDFYKPAHETIYDVILDLYASGEPADAVTVSNALSKSGDLARIGGAAYLHTLIQSVPTSANAIFYAEIVRELALLRRLVTAGTRIVQMGYDAQGDTDDLINRAQSEVYQVTERRTTEDYVRLSEALQPTIEEIERSGSHDGDTAGVPTGFYEFDELTNGLHPGQMIVIAARPGVGKSTLALDFARSAALHHEQTTVIFSLEMGRIELTTRLLSAESSIPLQKLRQGKLDDERDWTTLANTMGKINDAPLFIDDSPNMALTEIRAKCRRLKQQHDLKMVVIDYLQLMTSGKRVESRQQEVSEFSRSLKLLAKELEVPVIALSQLNRSSEQRNDKRPMVSDLRESGSIEQDADMVLLIHREDMYDKESPHAGEAIIMVAKHRNGPTGEIKVAFQGARSRFANMPR</sequence>
<dbReference type="EC" id="5.6.2.3" evidence="11 12"/>
<comment type="function">
    <text evidence="12">The main replicative DNA helicase, it participates in initiation and elongation during chromosome replication. Travels ahead of the DNA replisome, separating dsDNA into templates for DNA synthesis. A processive ATP-dependent 5'-3' DNA helicase it has DNA-dependent ATPase activity.</text>
</comment>
<protein>
    <recommendedName>
        <fullName evidence="11 12">Replicative DNA helicase</fullName>
        <ecNumber evidence="11 12">5.6.2.3</ecNumber>
    </recommendedName>
</protein>
<evidence type="ECO:0000256" key="7">
    <source>
        <dbReference type="ARBA" id="ARBA00022840"/>
    </source>
</evidence>
<dbReference type="FunFam" id="3.40.50.300:FF:000351">
    <property type="entry name" value="Replicative DNA helicase"/>
    <property type="match status" value="1"/>
</dbReference>
<comment type="catalytic activity">
    <reaction evidence="10 12">
        <text>ATP + H2O = ADP + phosphate + H(+)</text>
        <dbReference type="Rhea" id="RHEA:13065"/>
        <dbReference type="ChEBI" id="CHEBI:15377"/>
        <dbReference type="ChEBI" id="CHEBI:15378"/>
        <dbReference type="ChEBI" id="CHEBI:30616"/>
        <dbReference type="ChEBI" id="CHEBI:43474"/>
        <dbReference type="ChEBI" id="CHEBI:456216"/>
        <dbReference type="EC" id="5.6.2.3"/>
    </reaction>
</comment>
<keyword evidence="6 12" id="KW-0347">Helicase</keyword>
<evidence type="ECO:0000256" key="4">
    <source>
        <dbReference type="ARBA" id="ARBA00022741"/>
    </source>
</evidence>
<dbReference type="InterPro" id="IPR016136">
    <property type="entry name" value="DNA_helicase_N/primase_C"/>
</dbReference>
<dbReference type="PROSITE" id="PS51199">
    <property type="entry name" value="SF4_HELICASE"/>
    <property type="match status" value="1"/>
</dbReference>
<dbReference type="PANTHER" id="PTHR30153:SF2">
    <property type="entry name" value="REPLICATIVE DNA HELICASE"/>
    <property type="match status" value="1"/>
</dbReference>
<dbReference type="GO" id="GO:0005829">
    <property type="term" value="C:cytosol"/>
    <property type="evidence" value="ECO:0007669"/>
    <property type="project" value="TreeGrafter"/>
</dbReference>
<dbReference type="GO" id="GO:0043139">
    <property type="term" value="F:5'-3' DNA helicase activity"/>
    <property type="evidence" value="ECO:0007669"/>
    <property type="project" value="UniProtKB-EC"/>
</dbReference>
<accession>A0A2N6VL32</accession>
<organism evidence="15 16">
    <name type="scientific">Brevibacterium paucivorans</name>
    <dbReference type="NCBI Taxonomy" id="170994"/>
    <lineage>
        <taxon>Bacteria</taxon>
        <taxon>Bacillati</taxon>
        <taxon>Actinomycetota</taxon>
        <taxon>Actinomycetes</taxon>
        <taxon>Micrococcales</taxon>
        <taxon>Brevibacteriaceae</taxon>
        <taxon>Brevibacterium</taxon>
    </lineage>
</organism>
<dbReference type="FunFam" id="1.10.860.10:FF:000001">
    <property type="entry name" value="Replicative DNA helicase"/>
    <property type="match status" value="1"/>
</dbReference>
<dbReference type="GO" id="GO:0016887">
    <property type="term" value="F:ATP hydrolysis activity"/>
    <property type="evidence" value="ECO:0007669"/>
    <property type="project" value="RHEA"/>
</dbReference>
<keyword evidence="3 12" id="KW-0235">DNA replication</keyword>
<dbReference type="NCBIfam" id="TIGR00665">
    <property type="entry name" value="DnaB"/>
    <property type="match status" value="1"/>
</dbReference>
<dbReference type="SUPFAM" id="SSF52540">
    <property type="entry name" value="P-loop containing nucleoside triphosphate hydrolases"/>
    <property type="match status" value="1"/>
</dbReference>
<dbReference type="EMBL" id="PNHK01000004">
    <property type="protein sequence ID" value="PMD04814.1"/>
    <property type="molecule type" value="Genomic_DNA"/>
</dbReference>
<dbReference type="Proteomes" id="UP000235598">
    <property type="component" value="Unassembled WGS sequence"/>
</dbReference>
<evidence type="ECO:0000256" key="3">
    <source>
        <dbReference type="ARBA" id="ARBA00022705"/>
    </source>
</evidence>
<keyword evidence="9" id="KW-0413">Isomerase</keyword>
<dbReference type="InterPro" id="IPR007693">
    <property type="entry name" value="DNA_helicase_DnaB-like_N"/>
</dbReference>
<dbReference type="GO" id="GO:1990077">
    <property type="term" value="C:primosome complex"/>
    <property type="evidence" value="ECO:0007669"/>
    <property type="project" value="UniProtKB-UniRule"/>
</dbReference>
<evidence type="ECO:0000256" key="11">
    <source>
        <dbReference type="NCBIfam" id="TIGR00665"/>
    </source>
</evidence>
<evidence type="ECO:0000256" key="1">
    <source>
        <dbReference type="ARBA" id="ARBA00008428"/>
    </source>
</evidence>
<dbReference type="AlphaFoldDB" id="A0A2N6VL32"/>
<dbReference type="InterPro" id="IPR007694">
    <property type="entry name" value="DNA_helicase_DnaB-like_C"/>
</dbReference>
<dbReference type="InterPro" id="IPR036185">
    <property type="entry name" value="DNA_heli_DnaB-like_N_sf"/>
</dbReference>
<dbReference type="GO" id="GO:0005524">
    <property type="term" value="F:ATP binding"/>
    <property type="evidence" value="ECO:0007669"/>
    <property type="project" value="UniProtKB-UniRule"/>
</dbReference>